<gene>
    <name evidence="1" type="ORF">BIFBRE_05035</name>
</gene>
<name>D4BSE3_BIFBR</name>
<dbReference type="EMBL" id="ACCG02000016">
    <property type="protein sequence ID" value="EFE88356.1"/>
    <property type="molecule type" value="Genomic_DNA"/>
</dbReference>
<dbReference type="GO" id="GO:0003677">
    <property type="term" value="F:DNA binding"/>
    <property type="evidence" value="ECO:0007669"/>
    <property type="project" value="InterPro"/>
</dbReference>
<dbReference type="SUPFAM" id="SSF47413">
    <property type="entry name" value="lambda repressor-like DNA-binding domains"/>
    <property type="match status" value="1"/>
</dbReference>
<comment type="caution">
    <text evidence="1">The sequence shown here is derived from an EMBL/GenBank/DDBJ whole genome shotgun (WGS) entry which is preliminary data.</text>
</comment>
<accession>D4BSE3</accession>
<evidence type="ECO:0000313" key="2">
    <source>
        <dbReference type="Proteomes" id="UP000003191"/>
    </source>
</evidence>
<organism evidence="1 2">
    <name type="scientific">Bifidobacterium breve DSM 20213 = JCM 1192</name>
    <dbReference type="NCBI Taxonomy" id="518634"/>
    <lineage>
        <taxon>Bacteria</taxon>
        <taxon>Bacillati</taxon>
        <taxon>Actinomycetota</taxon>
        <taxon>Actinomycetes</taxon>
        <taxon>Bifidobacteriales</taxon>
        <taxon>Bifidobacteriaceae</taxon>
        <taxon>Bifidobacterium</taxon>
    </lineage>
</organism>
<evidence type="ECO:0000313" key="1">
    <source>
        <dbReference type="EMBL" id="EFE88356.1"/>
    </source>
</evidence>
<dbReference type="KEGG" id="bbrd:BBBR_1120"/>
<keyword evidence="2" id="KW-1185">Reference proteome</keyword>
<dbReference type="Proteomes" id="UP000003191">
    <property type="component" value="Unassembled WGS sequence"/>
</dbReference>
<dbReference type="CDD" id="cd00093">
    <property type="entry name" value="HTH_XRE"/>
    <property type="match status" value="1"/>
</dbReference>
<protein>
    <submittedName>
        <fullName evidence="1">Uncharacterized protein</fullName>
    </submittedName>
</protein>
<reference evidence="1 2" key="1">
    <citation type="submission" date="2010-02" db="EMBL/GenBank/DDBJ databases">
        <authorList>
            <person name="Weinstock G."/>
            <person name="Sodergren E."/>
            <person name="Clifton S."/>
            <person name="Fulton L."/>
            <person name="Fulton B."/>
            <person name="Courtney L."/>
            <person name="Fronick C."/>
            <person name="Harrison M."/>
            <person name="Strong C."/>
            <person name="Farmer C."/>
            <person name="Delahaunty K."/>
            <person name="Markovic C."/>
            <person name="Hall O."/>
            <person name="Minx P."/>
            <person name="Tomlinson C."/>
            <person name="Mitreva M."/>
            <person name="Nelson J."/>
            <person name="Hou S."/>
            <person name="Wollam A."/>
            <person name="Pepin K.H."/>
            <person name="Johnson M."/>
            <person name="Bhonagiri V."/>
            <person name="Zhang X."/>
            <person name="Suruliraj S."/>
            <person name="Warren W."/>
            <person name="Chinwalla A."/>
            <person name="Mardis E.R."/>
            <person name="Wilson R.K."/>
        </authorList>
    </citation>
    <scope>NUCLEOTIDE SEQUENCE [LARGE SCALE GENOMIC DNA]</scope>
    <source>
        <strain evidence="1 2">DSM 20213</strain>
    </source>
</reference>
<dbReference type="RefSeq" id="WP_003830727.1">
    <property type="nucleotide sequence ID" value="NZ_AP012324.1"/>
</dbReference>
<dbReference type="InterPro" id="IPR001387">
    <property type="entry name" value="Cro/C1-type_HTH"/>
</dbReference>
<sequence>MAEEDWSEAKAWMRATRERIGMTQHDVAVLANLTVDMVKKYESEKYRIQPSDRMREMLEHYLAEHRRAVAAIVERHRGETRVTLSFSRVSDLPDDMPDWIKSESSVKRHAAAVREAAVLLEAEGVAITYTYMPEETK</sequence>
<dbReference type="Gene3D" id="1.10.260.40">
    <property type="entry name" value="lambda repressor-like DNA-binding domains"/>
    <property type="match status" value="1"/>
</dbReference>
<dbReference type="HOGENOM" id="CLU_1861290_0_0_11"/>
<dbReference type="PATRIC" id="fig|518634.20.peg.1176"/>
<proteinExistence type="predicted"/>
<dbReference type="GeneID" id="29241729"/>
<dbReference type="AlphaFoldDB" id="D4BSE3"/>
<dbReference type="InterPro" id="IPR010982">
    <property type="entry name" value="Lambda_DNA-bd_dom_sf"/>
</dbReference>